<protein>
    <submittedName>
        <fullName evidence="9">4946_t:CDS:1</fullName>
    </submittedName>
</protein>
<name>A0A9W4SSH8_9GLOM</name>
<dbReference type="InterPro" id="IPR050081">
    <property type="entry name" value="Ile-tRNA_ligase"/>
</dbReference>
<dbReference type="GO" id="GO:0002161">
    <property type="term" value="F:aminoacyl-tRNA deacylase activity"/>
    <property type="evidence" value="ECO:0007669"/>
    <property type="project" value="InterPro"/>
</dbReference>
<feature type="non-terminal residue" evidence="9">
    <location>
        <position position="673"/>
    </location>
</feature>
<keyword evidence="2 6" id="KW-0547">Nucleotide-binding</keyword>
<evidence type="ECO:0000313" key="9">
    <source>
        <dbReference type="EMBL" id="CAI2179822.1"/>
    </source>
</evidence>
<evidence type="ECO:0000256" key="4">
    <source>
        <dbReference type="ARBA" id="ARBA00022917"/>
    </source>
</evidence>
<accession>A0A9W4SSH8</accession>
<dbReference type="Gene3D" id="3.40.50.620">
    <property type="entry name" value="HUPs"/>
    <property type="match status" value="1"/>
</dbReference>
<dbReference type="Pfam" id="PF00133">
    <property type="entry name" value="tRNA-synt_1"/>
    <property type="match status" value="2"/>
</dbReference>
<dbReference type="PANTHER" id="PTHR42765:SF1">
    <property type="entry name" value="ISOLEUCINE--TRNA LIGASE, MITOCHONDRIAL"/>
    <property type="match status" value="1"/>
</dbReference>
<dbReference type="GO" id="GO:0004822">
    <property type="term" value="F:isoleucine-tRNA ligase activity"/>
    <property type="evidence" value="ECO:0007669"/>
    <property type="project" value="TreeGrafter"/>
</dbReference>
<evidence type="ECO:0000259" key="7">
    <source>
        <dbReference type="Pfam" id="PF00133"/>
    </source>
</evidence>
<keyword evidence="5 6" id="KW-0030">Aminoacyl-tRNA synthetase</keyword>
<evidence type="ECO:0000256" key="5">
    <source>
        <dbReference type="ARBA" id="ARBA00023146"/>
    </source>
</evidence>
<reference evidence="9" key="1">
    <citation type="submission" date="2022-08" db="EMBL/GenBank/DDBJ databases">
        <authorList>
            <person name="Kallberg Y."/>
            <person name="Tangrot J."/>
            <person name="Rosling A."/>
        </authorList>
    </citation>
    <scope>NUCLEOTIDE SEQUENCE</scope>
    <source>
        <strain evidence="9">Wild A</strain>
    </source>
</reference>
<keyword evidence="10" id="KW-1185">Reference proteome</keyword>
<feature type="domain" description="Aminoacyl-tRNA synthetase class Ia" evidence="7">
    <location>
        <begin position="388"/>
        <end position="422"/>
    </location>
</feature>
<dbReference type="GO" id="GO:0005524">
    <property type="term" value="F:ATP binding"/>
    <property type="evidence" value="ECO:0007669"/>
    <property type="project" value="UniProtKB-KW"/>
</dbReference>
<dbReference type="SUPFAM" id="SSF53383">
    <property type="entry name" value="PLP-dependent transferases"/>
    <property type="match status" value="1"/>
</dbReference>
<dbReference type="EMBL" id="CAMKVN010002151">
    <property type="protein sequence ID" value="CAI2179822.1"/>
    <property type="molecule type" value="Genomic_DNA"/>
</dbReference>
<dbReference type="PANTHER" id="PTHR42765">
    <property type="entry name" value="SOLEUCYL-TRNA SYNTHETASE"/>
    <property type="match status" value="1"/>
</dbReference>
<evidence type="ECO:0000256" key="2">
    <source>
        <dbReference type="ARBA" id="ARBA00022741"/>
    </source>
</evidence>
<dbReference type="InterPro" id="IPR015421">
    <property type="entry name" value="PyrdxlP-dep_Trfase_major"/>
</dbReference>
<dbReference type="InterPro" id="IPR001412">
    <property type="entry name" value="aa-tRNA-synth_I_CS"/>
</dbReference>
<dbReference type="InterPro" id="IPR000192">
    <property type="entry name" value="Aminotrans_V_dom"/>
</dbReference>
<organism evidence="9 10">
    <name type="scientific">Funneliformis geosporum</name>
    <dbReference type="NCBI Taxonomy" id="1117311"/>
    <lineage>
        <taxon>Eukaryota</taxon>
        <taxon>Fungi</taxon>
        <taxon>Fungi incertae sedis</taxon>
        <taxon>Mucoromycota</taxon>
        <taxon>Glomeromycotina</taxon>
        <taxon>Glomeromycetes</taxon>
        <taxon>Glomerales</taxon>
        <taxon>Glomeraceae</taxon>
        <taxon>Funneliformis</taxon>
    </lineage>
</organism>
<evidence type="ECO:0000313" key="10">
    <source>
        <dbReference type="Proteomes" id="UP001153678"/>
    </source>
</evidence>
<feature type="domain" description="Aminoacyl-tRNA synthetase class Ia" evidence="7">
    <location>
        <begin position="424"/>
        <end position="499"/>
    </location>
</feature>
<dbReference type="OrthoDB" id="2386711at2759"/>
<dbReference type="AlphaFoldDB" id="A0A9W4SSH8"/>
<feature type="domain" description="Aminotransferase class V" evidence="8">
    <location>
        <begin position="19"/>
        <end position="203"/>
    </location>
</feature>
<dbReference type="Gene3D" id="3.40.640.10">
    <property type="entry name" value="Type I PLP-dependent aspartate aminotransferase-like (Major domain)"/>
    <property type="match status" value="2"/>
</dbReference>
<comment type="caution">
    <text evidence="9">The sequence shown here is derived from an EMBL/GenBank/DDBJ whole genome shotgun (WGS) entry which is preliminary data.</text>
</comment>
<dbReference type="InterPro" id="IPR015424">
    <property type="entry name" value="PyrdxlP-dep_Trfase"/>
</dbReference>
<dbReference type="InterPro" id="IPR009008">
    <property type="entry name" value="Val/Leu/Ile-tRNA-synth_edit"/>
</dbReference>
<gene>
    <name evidence="9" type="ORF">FWILDA_LOCUS9279</name>
</gene>
<proteinExistence type="inferred from homology"/>
<dbReference type="InterPro" id="IPR002300">
    <property type="entry name" value="aa-tRNA-synth_Ia"/>
</dbReference>
<dbReference type="PROSITE" id="PS00178">
    <property type="entry name" value="AA_TRNA_LIGASE_I"/>
    <property type="match status" value="1"/>
</dbReference>
<dbReference type="SUPFAM" id="SSF52374">
    <property type="entry name" value="Nucleotidylyl transferase"/>
    <property type="match status" value="1"/>
</dbReference>
<dbReference type="Gene3D" id="3.90.1150.10">
    <property type="entry name" value="Aspartate Aminotransferase, domain 1"/>
    <property type="match status" value="2"/>
</dbReference>
<evidence type="ECO:0000256" key="3">
    <source>
        <dbReference type="ARBA" id="ARBA00022840"/>
    </source>
</evidence>
<feature type="domain" description="Aminotransferase class V" evidence="8">
    <location>
        <begin position="213"/>
        <end position="341"/>
    </location>
</feature>
<dbReference type="Pfam" id="PF00266">
    <property type="entry name" value="Aminotran_5"/>
    <property type="match status" value="2"/>
</dbReference>
<dbReference type="GO" id="GO:0005829">
    <property type="term" value="C:cytosol"/>
    <property type="evidence" value="ECO:0007669"/>
    <property type="project" value="TreeGrafter"/>
</dbReference>
<dbReference type="InterPro" id="IPR014729">
    <property type="entry name" value="Rossmann-like_a/b/a_fold"/>
</dbReference>
<evidence type="ECO:0000256" key="6">
    <source>
        <dbReference type="RuleBase" id="RU363035"/>
    </source>
</evidence>
<dbReference type="InterPro" id="IPR015422">
    <property type="entry name" value="PyrdxlP-dep_Trfase_small"/>
</dbReference>
<sequence length="673" mass="77311">MNNKFRKLFPIFIHQKNLVYLDSSGTSLKPKTVIQAISNYYEKYSINTHSEGSSFLAQAVRQIIHQTRQLIAQRINGTKEEVVIFPSTTYSLNILALSLKNYLQRGDKIFLTHLEHSSNCYPWQAIAQKKGAQVDFLPLTKNFIIDIDKLENYIDKKTKIVSFSHMSNSLGVINPVAKITQKIKEINPNCLVIIDACQRGGKKKSPKEKSNYVLPLAQKFEVGTLPLAQIFGLQASFEFLNNLDIKEVSNYEKELKNYAISELKKLEKITIYNKDLETIDIVLFNLQGYHAHDVVEYLGKNNILVRGGNFCCPYLKELIGVESAIRISLFIYNTKDDLDKLVHSLKNIIKKPELLMDNKKYKDTLLLPKTSLPLKNFHPTETEKKFRPPYANGKLHIGHFLNFTIKDIIVRFQASQGRYTPFLLEQVQIQKEQLKKLGLFTDFEKYYITLDKEYEAEQIRVFGEMVKKGLIYQGFRPIYWSCGHETALAEAEIEYYEKKDTSLYFKIKLAERGKLKVEKTFLGEKLLGIKYFHPYQKDIKRYIVDGSDFIEEGEGTGIVHLAPAFGAEDFAIAKKEKLAIECPLEPNGIFNEKIRVSELVGVPIPVLYQDDKPILESKIIDYIADLISEKGSKSYFNGEILQLSQQKFPQLINEKTILGQDTMDVWFDSGVSH</sequence>
<evidence type="ECO:0000256" key="1">
    <source>
        <dbReference type="ARBA" id="ARBA00022598"/>
    </source>
</evidence>
<evidence type="ECO:0000259" key="8">
    <source>
        <dbReference type="Pfam" id="PF00266"/>
    </source>
</evidence>
<dbReference type="Gene3D" id="3.90.740.10">
    <property type="entry name" value="Valyl/Leucyl/Isoleucyl-tRNA synthetase, editing domain"/>
    <property type="match status" value="1"/>
</dbReference>
<comment type="similarity">
    <text evidence="6">Belongs to the class-I aminoacyl-tRNA synthetase family.</text>
</comment>
<dbReference type="Proteomes" id="UP001153678">
    <property type="component" value="Unassembled WGS sequence"/>
</dbReference>
<dbReference type="GO" id="GO:0006428">
    <property type="term" value="P:isoleucyl-tRNA aminoacylation"/>
    <property type="evidence" value="ECO:0007669"/>
    <property type="project" value="TreeGrafter"/>
</dbReference>
<keyword evidence="3 6" id="KW-0067">ATP-binding</keyword>
<keyword evidence="1 6" id="KW-0436">Ligase</keyword>
<dbReference type="SUPFAM" id="SSF50677">
    <property type="entry name" value="ValRS/IleRS/LeuRS editing domain"/>
    <property type="match status" value="1"/>
</dbReference>
<keyword evidence="4 6" id="KW-0648">Protein biosynthesis</keyword>